<evidence type="ECO:0000313" key="2">
    <source>
        <dbReference type="EMBL" id="KAB7629635.1"/>
    </source>
</evidence>
<accession>A0A7V8CCZ7</accession>
<evidence type="ECO:0000256" key="1">
    <source>
        <dbReference type="SAM" id="MobiDB-lite"/>
    </source>
</evidence>
<evidence type="ECO:0000313" key="3">
    <source>
        <dbReference type="Proteomes" id="UP000449004"/>
    </source>
</evidence>
<protein>
    <submittedName>
        <fullName evidence="2">Uncharacterized protein</fullName>
    </submittedName>
</protein>
<feature type="region of interest" description="Disordered" evidence="1">
    <location>
        <begin position="86"/>
        <end position="127"/>
    </location>
</feature>
<dbReference type="AlphaFoldDB" id="A0A7V8CCZ7"/>
<proteinExistence type="predicted"/>
<dbReference type="Proteomes" id="UP000449004">
    <property type="component" value="Unassembled WGS sequence"/>
</dbReference>
<reference evidence="2 3" key="1">
    <citation type="submission" date="2019-10" db="EMBL/GenBank/DDBJ databases">
        <title>Halotolerant bacteria associated to Saharan-endemic halophytes Stipa tenacissima L. and Atriplex halimus L mitigate salt stress and promote growth of tomato plants.</title>
        <authorList>
            <person name="Dif G."/>
        </authorList>
    </citation>
    <scope>NUCLEOTIDE SEQUENCE [LARGE SCALE GENOMIC DNA]</scope>
    <source>
        <strain evidence="2 3">IS26</strain>
    </source>
</reference>
<sequence>MATATLAPEVLRIEVMDLDAGEVAVVAQLDREPSSEWVDHLRDIVDSTPGMEEVAVRLDGYWLFFVGFGSASGSATHNRVARLVASTKETTPTRAPKKPKASKAARAAACADEQTRSSAPSMPALQI</sequence>
<dbReference type="EMBL" id="WELC01000016">
    <property type="protein sequence ID" value="KAB7629635.1"/>
    <property type="molecule type" value="Genomic_DNA"/>
</dbReference>
<organism evidence="2 3">
    <name type="scientific">Stenotrophomonas rhizophila</name>
    <dbReference type="NCBI Taxonomy" id="216778"/>
    <lineage>
        <taxon>Bacteria</taxon>
        <taxon>Pseudomonadati</taxon>
        <taxon>Pseudomonadota</taxon>
        <taxon>Gammaproteobacteria</taxon>
        <taxon>Lysobacterales</taxon>
        <taxon>Lysobacteraceae</taxon>
        <taxon>Stenotrophomonas</taxon>
    </lineage>
</organism>
<gene>
    <name evidence="2" type="ORF">F9K92_12660</name>
</gene>
<dbReference type="RefSeq" id="WP_152153275.1">
    <property type="nucleotide sequence ID" value="NZ_WELC01000016.1"/>
</dbReference>
<comment type="caution">
    <text evidence="2">The sequence shown here is derived from an EMBL/GenBank/DDBJ whole genome shotgun (WGS) entry which is preliminary data.</text>
</comment>
<name>A0A7V8CCZ7_9GAMM</name>